<evidence type="ECO:0008006" key="5">
    <source>
        <dbReference type="Google" id="ProtNLM"/>
    </source>
</evidence>
<accession>A0ABP5JA51</accession>
<feature type="signal peptide" evidence="2">
    <location>
        <begin position="1"/>
        <end position="19"/>
    </location>
</feature>
<dbReference type="EMBL" id="BAAANS010000049">
    <property type="protein sequence ID" value="GAA2114591.1"/>
    <property type="molecule type" value="Genomic_DNA"/>
</dbReference>
<feature type="compositionally biased region" description="Low complexity" evidence="1">
    <location>
        <begin position="17"/>
        <end position="30"/>
    </location>
</feature>
<feature type="region of interest" description="Disordered" evidence="1">
    <location>
        <begin position="94"/>
        <end position="125"/>
    </location>
</feature>
<keyword evidence="2" id="KW-0732">Signal</keyword>
<evidence type="ECO:0000313" key="4">
    <source>
        <dbReference type="Proteomes" id="UP001500897"/>
    </source>
</evidence>
<protein>
    <recommendedName>
        <fullName evidence="5">DUF11 domain-containing protein</fullName>
    </recommendedName>
</protein>
<keyword evidence="4" id="KW-1185">Reference proteome</keyword>
<evidence type="ECO:0000256" key="1">
    <source>
        <dbReference type="SAM" id="MobiDB-lite"/>
    </source>
</evidence>
<dbReference type="Proteomes" id="UP001500897">
    <property type="component" value="Unassembled WGS sequence"/>
</dbReference>
<feature type="compositionally biased region" description="Low complexity" evidence="1">
    <location>
        <begin position="41"/>
        <end position="52"/>
    </location>
</feature>
<comment type="caution">
    <text evidence="3">The sequence shown here is derived from an EMBL/GenBank/DDBJ whole genome shotgun (WGS) entry which is preliminary data.</text>
</comment>
<feature type="region of interest" description="Disordered" evidence="1">
    <location>
        <begin position="17"/>
        <end position="59"/>
    </location>
</feature>
<feature type="chain" id="PRO_5046335660" description="DUF11 domain-containing protein" evidence="2">
    <location>
        <begin position="20"/>
        <end position="125"/>
    </location>
</feature>
<proteinExistence type="predicted"/>
<reference evidence="4" key="1">
    <citation type="journal article" date="2019" name="Int. J. Syst. Evol. Microbiol.">
        <title>The Global Catalogue of Microorganisms (GCM) 10K type strain sequencing project: providing services to taxonomists for standard genome sequencing and annotation.</title>
        <authorList>
            <consortium name="The Broad Institute Genomics Platform"/>
            <consortium name="The Broad Institute Genome Sequencing Center for Infectious Disease"/>
            <person name="Wu L."/>
            <person name="Ma J."/>
        </authorList>
    </citation>
    <scope>NUCLEOTIDE SEQUENCE [LARGE SCALE GENOMIC DNA]</scope>
    <source>
        <strain evidence="4">JCM 14559</strain>
    </source>
</reference>
<evidence type="ECO:0000256" key="2">
    <source>
        <dbReference type="SAM" id="SignalP"/>
    </source>
</evidence>
<dbReference type="RefSeq" id="WP_344556438.1">
    <property type="nucleotide sequence ID" value="NZ_BAAANS010000049.1"/>
</dbReference>
<feature type="compositionally biased region" description="Pro residues" evidence="1">
    <location>
        <begin position="115"/>
        <end position="125"/>
    </location>
</feature>
<name>A0ABP5JA51_9ACTN</name>
<organism evidence="3 4">
    <name type="scientific">Kitasatospora saccharophila</name>
    <dbReference type="NCBI Taxonomy" id="407973"/>
    <lineage>
        <taxon>Bacteria</taxon>
        <taxon>Bacillati</taxon>
        <taxon>Actinomycetota</taxon>
        <taxon>Actinomycetes</taxon>
        <taxon>Kitasatosporales</taxon>
        <taxon>Streptomycetaceae</taxon>
        <taxon>Kitasatospora</taxon>
    </lineage>
</organism>
<sequence>MAALLAWGTVLSAAPPVAAAEGVPEGRAPVVAPPAAPAPAPASAAPAPSAAPQPERRAGEVVDVTTNVAGPTSGYAGQEFTYTVTIGNNALTAADGAPFTVTPPPPRRTWRRAVRPPPGRPVPAR</sequence>
<gene>
    <name evidence="3" type="ORF">GCM10009759_58990</name>
</gene>
<feature type="compositionally biased region" description="Pro residues" evidence="1">
    <location>
        <begin position="31"/>
        <end position="40"/>
    </location>
</feature>
<evidence type="ECO:0000313" key="3">
    <source>
        <dbReference type="EMBL" id="GAA2114591.1"/>
    </source>
</evidence>